<protein>
    <recommendedName>
        <fullName evidence="8">Major facilitator superfamily (MFS) profile domain-containing protein</fullName>
    </recommendedName>
</protein>
<comment type="subcellular location">
    <subcellularLocation>
        <location evidence="1">Membrane</location>
        <topology evidence="1">Multi-pass membrane protein</topology>
    </subcellularLocation>
</comment>
<dbReference type="GO" id="GO:0006820">
    <property type="term" value="P:monoatomic anion transport"/>
    <property type="evidence" value="ECO:0007669"/>
    <property type="project" value="TreeGrafter"/>
</dbReference>
<evidence type="ECO:0000256" key="4">
    <source>
        <dbReference type="ARBA" id="ARBA00022847"/>
    </source>
</evidence>
<keyword evidence="2" id="KW-0813">Transport</keyword>
<dbReference type="InterPro" id="IPR050382">
    <property type="entry name" value="MFS_Na/Anion_cotransporter"/>
</dbReference>
<keyword evidence="6 7" id="KW-0472">Membrane</keyword>
<evidence type="ECO:0000313" key="9">
    <source>
        <dbReference type="EMBL" id="GFY58939.1"/>
    </source>
</evidence>
<feature type="transmembrane region" description="Helical" evidence="7">
    <location>
        <begin position="183"/>
        <end position="205"/>
    </location>
</feature>
<feature type="transmembrane region" description="Helical" evidence="7">
    <location>
        <begin position="405"/>
        <end position="424"/>
    </location>
</feature>
<dbReference type="EMBL" id="BMAV01012349">
    <property type="protein sequence ID" value="GFY58939.1"/>
    <property type="molecule type" value="Genomic_DNA"/>
</dbReference>
<dbReference type="AlphaFoldDB" id="A0A8X7CBM5"/>
<dbReference type="InterPro" id="IPR011701">
    <property type="entry name" value="MFS"/>
</dbReference>
<dbReference type="GO" id="GO:0016020">
    <property type="term" value="C:membrane"/>
    <property type="evidence" value="ECO:0007669"/>
    <property type="project" value="UniProtKB-SubCell"/>
</dbReference>
<dbReference type="FunFam" id="1.20.1250.20:FF:000423">
    <property type="entry name" value="Putative inorganic phosphate cotransporter-like Protein"/>
    <property type="match status" value="1"/>
</dbReference>
<keyword evidence="4" id="KW-0769">Symport</keyword>
<feature type="transmembrane region" description="Helical" evidence="7">
    <location>
        <begin position="315"/>
        <end position="333"/>
    </location>
</feature>
<gene>
    <name evidence="9" type="primary">SLC17A5</name>
    <name evidence="9" type="ORF">TNIN_343921</name>
</gene>
<organism evidence="9 10">
    <name type="scientific">Trichonephila inaurata madagascariensis</name>
    <dbReference type="NCBI Taxonomy" id="2747483"/>
    <lineage>
        <taxon>Eukaryota</taxon>
        <taxon>Metazoa</taxon>
        <taxon>Ecdysozoa</taxon>
        <taxon>Arthropoda</taxon>
        <taxon>Chelicerata</taxon>
        <taxon>Arachnida</taxon>
        <taxon>Araneae</taxon>
        <taxon>Araneomorphae</taxon>
        <taxon>Entelegynae</taxon>
        <taxon>Araneoidea</taxon>
        <taxon>Nephilidae</taxon>
        <taxon>Trichonephila</taxon>
        <taxon>Trichonephila inaurata</taxon>
    </lineage>
</organism>
<feature type="transmembrane region" description="Helical" evidence="7">
    <location>
        <begin position="122"/>
        <end position="142"/>
    </location>
</feature>
<dbReference type="OrthoDB" id="2985014at2759"/>
<evidence type="ECO:0000313" key="10">
    <source>
        <dbReference type="Proteomes" id="UP000886998"/>
    </source>
</evidence>
<dbReference type="PANTHER" id="PTHR11662:SF399">
    <property type="entry name" value="FI19708P1-RELATED"/>
    <property type="match status" value="1"/>
</dbReference>
<dbReference type="PROSITE" id="PS50850">
    <property type="entry name" value="MFS"/>
    <property type="match status" value="1"/>
</dbReference>
<evidence type="ECO:0000256" key="6">
    <source>
        <dbReference type="ARBA" id="ARBA00023136"/>
    </source>
</evidence>
<dbReference type="InterPro" id="IPR036259">
    <property type="entry name" value="MFS_trans_sf"/>
</dbReference>
<dbReference type="FunFam" id="1.20.1250.20:FF:000003">
    <property type="entry name" value="Solute carrier family 17 member 3"/>
    <property type="match status" value="1"/>
</dbReference>
<feature type="domain" description="Major facilitator superfamily (MFS) profile" evidence="8">
    <location>
        <begin position="25"/>
        <end position="459"/>
    </location>
</feature>
<accession>A0A8X7CBM5</accession>
<keyword evidence="10" id="KW-1185">Reference proteome</keyword>
<name>A0A8X7CBM5_9ARAC</name>
<evidence type="ECO:0000256" key="1">
    <source>
        <dbReference type="ARBA" id="ARBA00004141"/>
    </source>
</evidence>
<dbReference type="Gene3D" id="1.20.1250.20">
    <property type="entry name" value="MFS general substrate transporter like domains"/>
    <property type="match status" value="2"/>
</dbReference>
<feature type="transmembrane region" description="Helical" evidence="7">
    <location>
        <begin position="148"/>
        <end position="171"/>
    </location>
</feature>
<feature type="transmembrane region" description="Helical" evidence="7">
    <location>
        <begin position="217"/>
        <end position="236"/>
    </location>
</feature>
<evidence type="ECO:0000256" key="3">
    <source>
        <dbReference type="ARBA" id="ARBA00022692"/>
    </source>
</evidence>
<feature type="transmembrane region" description="Helical" evidence="7">
    <location>
        <begin position="92"/>
        <end position="110"/>
    </location>
</feature>
<evidence type="ECO:0000256" key="5">
    <source>
        <dbReference type="ARBA" id="ARBA00022989"/>
    </source>
</evidence>
<evidence type="ECO:0000256" key="7">
    <source>
        <dbReference type="SAM" id="Phobius"/>
    </source>
</evidence>
<evidence type="ECO:0000259" key="8">
    <source>
        <dbReference type="PROSITE" id="PS50850"/>
    </source>
</evidence>
<feature type="transmembrane region" description="Helical" evidence="7">
    <location>
        <begin position="275"/>
        <end position="295"/>
    </location>
</feature>
<sequence>MENKEERRRACEIPGVRYVFAFGAMLGLCAMYTLRNNINVAIIAMVNSTAVYNSSEENNTSEECSAWPPPTDAVNSTKSIDKDGEFIWSSEMQGIILGAFFYGYCISQIPGGRLAEIFSGKWVFGISTLITAFLSLLTPLATHYGVEYLIAIRALEGLAQGVTMPAIIYMVGQWSPDSEKGLINTLVHAGVNIGSLLAMLLAGYLCESDLFEGWPSAFYIPGFIGCSWFILWCLLVTDSPKTHPFITSKEQNYITSNQKKRLKAEVYHNKLKTRIFFFPTTCPQTVVGLIVAAIVDFIIRRRIASVGVVRKVCNSISGFGCALGLVGVCFARCDLVLNKLLFFFSVMVGGFCYSGHILSFLDMSPEFAGTLMGIGNTISSLTGFIAPLVVGVLTDGNNTLHQWRIVFGITSALLTFASIVFIFFSSSEKQDWVEENASEVISSEPKMQARERRKYSPLN</sequence>
<reference evidence="9" key="1">
    <citation type="submission" date="2020-08" db="EMBL/GenBank/DDBJ databases">
        <title>Multicomponent nature underlies the extraordinary mechanical properties of spider dragline silk.</title>
        <authorList>
            <person name="Kono N."/>
            <person name="Nakamura H."/>
            <person name="Mori M."/>
            <person name="Yoshida Y."/>
            <person name="Ohtoshi R."/>
            <person name="Malay A.D."/>
            <person name="Moran D.A.P."/>
            <person name="Tomita M."/>
            <person name="Numata K."/>
            <person name="Arakawa K."/>
        </authorList>
    </citation>
    <scope>NUCLEOTIDE SEQUENCE</scope>
</reference>
<dbReference type="Proteomes" id="UP000886998">
    <property type="component" value="Unassembled WGS sequence"/>
</dbReference>
<dbReference type="Pfam" id="PF07690">
    <property type="entry name" value="MFS_1"/>
    <property type="match status" value="1"/>
</dbReference>
<evidence type="ECO:0000256" key="2">
    <source>
        <dbReference type="ARBA" id="ARBA00022448"/>
    </source>
</evidence>
<dbReference type="InterPro" id="IPR020846">
    <property type="entry name" value="MFS_dom"/>
</dbReference>
<feature type="transmembrane region" description="Helical" evidence="7">
    <location>
        <begin position="367"/>
        <end position="393"/>
    </location>
</feature>
<proteinExistence type="predicted"/>
<feature type="transmembrane region" description="Helical" evidence="7">
    <location>
        <begin position="340"/>
        <end position="361"/>
    </location>
</feature>
<comment type="caution">
    <text evidence="9">The sequence shown here is derived from an EMBL/GenBank/DDBJ whole genome shotgun (WGS) entry which is preliminary data.</text>
</comment>
<feature type="transmembrane region" description="Helical" evidence="7">
    <location>
        <begin position="16"/>
        <end position="34"/>
    </location>
</feature>
<keyword evidence="3 7" id="KW-0812">Transmembrane</keyword>
<dbReference type="PANTHER" id="PTHR11662">
    <property type="entry name" value="SOLUTE CARRIER FAMILY 17"/>
    <property type="match status" value="1"/>
</dbReference>
<dbReference type="SUPFAM" id="SSF103473">
    <property type="entry name" value="MFS general substrate transporter"/>
    <property type="match status" value="1"/>
</dbReference>
<keyword evidence="5 7" id="KW-1133">Transmembrane helix</keyword>
<dbReference type="GO" id="GO:0015293">
    <property type="term" value="F:symporter activity"/>
    <property type="evidence" value="ECO:0007669"/>
    <property type="project" value="UniProtKB-KW"/>
</dbReference>